<reference evidence="2 3" key="1">
    <citation type="submission" date="2023-01" db="EMBL/GenBank/DDBJ databases">
        <title>Analysis of 21 Apiospora genomes using comparative genomics revels a genus with tremendous synthesis potential of carbohydrate active enzymes and secondary metabolites.</title>
        <authorList>
            <person name="Sorensen T."/>
        </authorList>
    </citation>
    <scope>NUCLEOTIDE SEQUENCE [LARGE SCALE GENOMIC DNA]</scope>
    <source>
        <strain evidence="2 3">CBS 33761</strain>
    </source>
</reference>
<proteinExistence type="predicted"/>
<feature type="compositionally biased region" description="Polar residues" evidence="1">
    <location>
        <begin position="1"/>
        <end position="19"/>
    </location>
</feature>
<organism evidence="2 3">
    <name type="scientific">Apiospora rasikravindrae</name>
    <dbReference type="NCBI Taxonomy" id="990691"/>
    <lineage>
        <taxon>Eukaryota</taxon>
        <taxon>Fungi</taxon>
        <taxon>Dikarya</taxon>
        <taxon>Ascomycota</taxon>
        <taxon>Pezizomycotina</taxon>
        <taxon>Sordariomycetes</taxon>
        <taxon>Xylariomycetidae</taxon>
        <taxon>Amphisphaeriales</taxon>
        <taxon>Apiosporaceae</taxon>
        <taxon>Apiospora</taxon>
    </lineage>
</organism>
<comment type="caution">
    <text evidence="2">The sequence shown here is derived from an EMBL/GenBank/DDBJ whole genome shotgun (WGS) entry which is preliminary data.</text>
</comment>
<evidence type="ECO:0000313" key="2">
    <source>
        <dbReference type="EMBL" id="KAK8034200.1"/>
    </source>
</evidence>
<evidence type="ECO:0008006" key="4">
    <source>
        <dbReference type="Google" id="ProtNLM"/>
    </source>
</evidence>
<accession>A0ABR1SIQ5</accession>
<feature type="region of interest" description="Disordered" evidence="1">
    <location>
        <begin position="1"/>
        <end position="32"/>
    </location>
</feature>
<name>A0ABR1SIQ5_9PEZI</name>
<evidence type="ECO:0000256" key="1">
    <source>
        <dbReference type="SAM" id="MobiDB-lite"/>
    </source>
</evidence>
<protein>
    <recommendedName>
        <fullName evidence="4">F-box domain-containing protein</fullName>
    </recommendedName>
</protein>
<sequence length="193" mass="21314">MQLLQNNEQEQAGTYSLPSSDRAFYTRDDSSDAPNRYDALRASGKCIVSRRPSYLHVTQAATRGSSQEAAGGTTHFLGILDRLPNEVITAVLQYCTVKTLLSHVLRVNHAAYAIVKHLPGFAALTAALRENVSRSMGHYTRLWSALIRISPYVAMRQLLESETCARCGDAGATLRLAHAKVLCNQCIPFRQYS</sequence>
<evidence type="ECO:0000313" key="3">
    <source>
        <dbReference type="Proteomes" id="UP001444661"/>
    </source>
</evidence>
<dbReference type="Proteomes" id="UP001444661">
    <property type="component" value="Unassembled WGS sequence"/>
</dbReference>
<keyword evidence="3" id="KW-1185">Reference proteome</keyword>
<gene>
    <name evidence="2" type="ORF">PG993_009195</name>
</gene>
<dbReference type="EMBL" id="JAQQWK010000009">
    <property type="protein sequence ID" value="KAK8034200.1"/>
    <property type="molecule type" value="Genomic_DNA"/>
</dbReference>